<dbReference type="InterPro" id="IPR036625">
    <property type="entry name" value="E3-bd_dom_sf"/>
</dbReference>
<dbReference type="Pfam" id="PF23359">
    <property type="entry name" value="Lsr2_DNA-bd"/>
    <property type="match status" value="1"/>
</dbReference>
<feature type="domain" description="Lsr2 dimerization" evidence="3">
    <location>
        <begin position="1"/>
        <end position="60"/>
    </location>
</feature>
<name>A0ABU7LAU8_9NOCA</name>
<dbReference type="InterPro" id="IPR024412">
    <property type="entry name" value="Lsr2_dim_dom"/>
</dbReference>
<feature type="region of interest" description="Disordered" evidence="2">
    <location>
        <begin position="59"/>
        <end position="100"/>
    </location>
</feature>
<evidence type="ECO:0000259" key="4">
    <source>
        <dbReference type="Pfam" id="PF23359"/>
    </source>
</evidence>
<sequence>MAQQVRVEYYDDIDGEPITDGLAQSFRITVDDIEYEIDLRPSNADKFWAVLQPWLNESKRNRTPKLPSIPPTAHAATPTPAPTRTRKPRTRKVIPGRSPEQLAAVRHWARGQGFDVSSRGRIPSHILESFEAAHA</sequence>
<feature type="domain" description="Lsr2 DNA-binding" evidence="4">
    <location>
        <begin position="98"/>
        <end position="133"/>
    </location>
</feature>
<dbReference type="Pfam" id="PF11774">
    <property type="entry name" value="Lsr2"/>
    <property type="match status" value="1"/>
</dbReference>
<dbReference type="InterPro" id="IPR042261">
    <property type="entry name" value="Lsr2-like_dimerization"/>
</dbReference>
<organism evidence="5 6">
    <name type="scientific">Rhodococcus artemisiae</name>
    <dbReference type="NCBI Taxonomy" id="714159"/>
    <lineage>
        <taxon>Bacteria</taxon>
        <taxon>Bacillati</taxon>
        <taxon>Actinomycetota</taxon>
        <taxon>Actinomycetes</taxon>
        <taxon>Mycobacteriales</taxon>
        <taxon>Nocardiaceae</taxon>
        <taxon>Rhodococcus</taxon>
    </lineage>
</organism>
<reference evidence="5 6" key="1">
    <citation type="submission" date="2023-07" db="EMBL/GenBank/DDBJ databases">
        <authorList>
            <person name="Girao M."/>
            <person name="Carvalho M.F."/>
        </authorList>
    </citation>
    <scope>NUCLEOTIDE SEQUENCE [LARGE SCALE GENOMIC DNA]</scope>
    <source>
        <strain evidence="5 6">YIM65754</strain>
    </source>
</reference>
<dbReference type="RefSeq" id="WP_132476784.1">
    <property type="nucleotide sequence ID" value="NZ_JAUTXY010000005.1"/>
</dbReference>
<accession>A0ABU7LAU8</accession>
<evidence type="ECO:0000256" key="1">
    <source>
        <dbReference type="ARBA" id="ARBA00023125"/>
    </source>
</evidence>
<dbReference type="Proteomes" id="UP001336020">
    <property type="component" value="Unassembled WGS sequence"/>
</dbReference>
<feature type="compositionally biased region" description="Basic residues" evidence="2">
    <location>
        <begin position="84"/>
        <end position="94"/>
    </location>
</feature>
<keyword evidence="6" id="KW-1185">Reference proteome</keyword>
<evidence type="ECO:0000313" key="6">
    <source>
        <dbReference type="Proteomes" id="UP001336020"/>
    </source>
</evidence>
<gene>
    <name evidence="5" type="ORF">Q7514_14175</name>
</gene>
<evidence type="ECO:0000259" key="3">
    <source>
        <dbReference type="Pfam" id="PF11774"/>
    </source>
</evidence>
<keyword evidence="1" id="KW-0238">DNA-binding</keyword>
<dbReference type="Gene3D" id="4.10.320.10">
    <property type="entry name" value="E3-binding domain"/>
    <property type="match status" value="1"/>
</dbReference>
<dbReference type="Gene3D" id="3.30.60.230">
    <property type="entry name" value="Lsr2, dimerization domain"/>
    <property type="match status" value="1"/>
</dbReference>
<evidence type="ECO:0000256" key="2">
    <source>
        <dbReference type="SAM" id="MobiDB-lite"/>
    </source>
</evidence>
<proteinExistence type="predicted"/>
<dbReference type="EMBL" id="JAUTXY010000005">
    <property type="protein sequence ID" value="MEE2058667.1"/>
    <property type="molecule type" value="Genomic_DNA"/>
</dbReference>
<comment type="caution">
    <text evidence="5">The sequence shown here is derived from an EMBL/GenBank/DDBJ whole genome shotgun (WGS) entry which is preliminary data.</text>
</comment>
<protein>
    <submittedName>
        <fullName evidence="5">Lsr2 family protein</fullName>
    </submittedName>
</protein>
<evidence type="ECO:0000313" key="5">
    <source>
        <dbReference type="EMBL" id="MEE2058667.1"/>
    </source>
</evidence>
<dbReference type="InterPro" id="IPR055370">
    <property type="entry name" value="Lsr2_DNA-bd"/>
</dbReference>